<evidence type="ECO:0000256" key="6">
    <source>
        <dbReference type="ARBA" id="ARBA00023136"/>
    </source>
</evidence>
<reference evidence="9 10" key="1">
    <citation type="submission" date="2018-12" db="EMBL/GenBank/DDBJ databases">
        <authorList>
            <consortium name="Pathogen Informatics"/>
        </authorList>
    </citation>
    <scope>NUCLEOTIDE SEQUENCE [LARGE SCALE GENOMIC DNA]</scope>
    <source>
        <strain evidence="9 10">NCTC13071</strain>
    </source>
</reference>
<feature type="coiled-coil region" evidence="8">
    <location>
        <begin position="192"/>
        <end position="228"/>
    </location>
</feature>
<evidence type="ECO:0000256" key="5">
    <source>
        <dbReference type="ARBA" id="ARBA00022692"/>
    </source>
</evidence>
<dbReference type="GeneID" id="85012649"/>
<dbReference type="GO" id="GO:0015562">
    <property type="term" value="F:efflux transmembrane transporter activity"/>
    <property type="evidence" value="ECO:0007669"/>
    <property type="project" value="InterPro"/>
</dbReference>
<dbReference type="PANTHER" id="PTHR30026">
    <property type="entry name" value="OUTER MEMBRANE PROTEIN TOLC"/>
    <property type="match status" value="1"/>
</dbReference>
<dbReference type="GO" id="GO:0009279">
    <property type="term" value="C:cell outer membrane"/>
    <property type="evidence" value="ECO:0007669"/>
    <property type="project" value="UniProtKB-SubCell"/>
</dbReference>
<dbReference type="GO" id="GO:0015288">
    <property type="term" value="F:porin activity"/>
    <property type="evidence" value="ECO:0007669"/>
    <property type="project" value="TreeGrafter"/>
</dbReference>
<dbReference type="EMBL" id="LR134384">
    <property type="protein sequence ID" value="VEH15846.1"/>
    <property type="molecule type" value="Genomic_DNA"/>
</dbReference>
<comment type="similarity">
    <text evidence="2">Belongs to the outer membrane factor (OMF) (TC 1.B.17) family.</text>
</comment>
<keyword evidence="8" id="KW-0175">Coiled coil</keyword>
<keyword evidence="3" id="KW-0813">Transport</keyword>
<evidence type="ECO:0000313" key="9">
    <source>
        <dbReference type="EMBL" id="VEH15846.1"/>
    </source>
</evidence>
<name>A0A3S4T6F4_9BACT</name>
<dbReference type="KEGG" id="poc:NCTC13071_01858"/>
<evidence type="ECO:0000256" key="8">
    <source>
        <dbReference type="SAM" id="Coils"/>
    </source>
</evidence>
<evidence type="ECO:0000256" key="7">
    <source>
        <dbReference type="ARBA" id="ARBA00023237"/>
    </source>
</evidence>
<dbReference type="GO" id="GO:1990281">
    <property type="term" value="C:efflux pump complex"/>
    <property type="evidence" value="ECO:0007669"/>
    <property type="project" value="TreeGrafter"/>
</dbReference>
<keyword evidence="7" id="KW-0998">Cell outer membrane</keyword>
<dbReference type="SUPFAM" id="SSF56954">
    <property type="entry name" value="Outer membrane efflux proteins (OEP)"/>
    <property type="match status" value="1"/>
</dbReference>
<comment type="subcellular location">
    <subcellularLocation>
        <location evidence="1">Cell outer membrane</location>
    </subcellularLocation>
</comment>
<dbReference type="Gene3D" id="1.20.1600.10">
    <property type="entry name" value="Outer membrane efflux proteins (OEP)"/>
    <property type="match status" value="1"/>
</dbReference>
<evidence type="ECO:0000313" key="10">
    <source>
        <dbReference type="Proteomes" id="UP000274578"/>
    </source>
</evidence>
<dbReference type="PANTHER" id="PTHR30026:SF20">
    <property type="entry name" value="OUTER MEMBRANE PROTEIN TOLC"/>
    <property type="match status" value="1"/>
</dbReference>
<organism evidence="9 10">
    <name type="scientific">Segatella oris</name>
    <dbReference type="NCBI Taxonomy" id="28135"/>
    <lineage>
        <taxon>Bacteria</taxon>
        <taxon>Pseudomonadati</taxon>
        <taxon>Bacteroidota</taxon>
        <taxon>Bacteroidia</taxon>
        <taxon>Bacteroidales</taxon>
        <taxon>Prevotellaceae</taxon>
        <taxon>Segatella</taxon>
    </lineage>
</organism>
<keyword evidence="5" id="KW-0812">Transmembrane</keyword>
<protein>
    <submittedName>
        <fullName evidence="9">Outer membrane protein oprM</fullName>
    </submittedName>
</protein>
<dbReference type="RefSeq" id="WP_018919218.1">
    <property type="nucleotide sequence ID" value="NZ_CAJPPY010000047.1"/>
</dbReference>
<evidence type="ECO:0000256" key="3">
    <source>
        <dbReference type="ARBA" id="ARBA00022448"/>
    </source>
</evidence>
<keyword evidence="6" id="KW-0472">Membrane</keyword>
<dbReference type="InterPro" id="IPR051906">
    <property type="entry name" value="TolC-like"/>
</dbReference>
<evidence type="ECO:0000256" key="2">
    <source>
        <dbReference type="ARBA" id="ARBA00007613"/>
    </source>
</evidence>
<dbReference type="AlphaFoldDB" id="A0A3S4T6F4"/>
<evidence type="ECO:0000256" key="4">
    <source>
        <dbReference type="ARBA" id="ARBA00022452"/>
    </source>
</evidence>
<accession>A0A3S4T6F4</accession>
<dbReference type="Proteomes" id="UP000274578">
    <property type="component" value="Chromosome 1"/>
</dbReference>
<dbReference type="InterPro" id="IPR003423">
    <property type="entry name" value="OMP_efflux"/>
</dbReference>
<gene>
    <name evidence="9" type="primary">oprM_1</name>
    <name evidence="9" type="ORF">NCTC13071_01858</name>
</gene>
<sequence length="447" mass="50082">MDMNLRHLVIAAACVALPVQLSAKSWTLKACIDYAMQNNITLQKNRLTKVSATEDIKESQAALLPSLSFSTSQNVSYNPWPQSNSSIVAGNRVQSSVDKAYYNGSYSLSTNWTVWNGNRNHNQVKLNKYAEQQADLTVATYANSLTEQISQLFVQILYSDEAIKVNRESLATSTKNEERGKEMFNVGKMSKADLAQLTAQRAQDEYAVVQAESNLKEYKRQLKQLLQLTNGEDFDVTVPETTDEMALEQIPTLNSVYDQAVAMRPEIKNAELGVESSELNIKIAKALRLPTVGVSAGVSTNTTSMNKSGWDRQMKNNFTLGGGINISVPLFDNRQAKTAVTKAQIQRQNYLLDLKDKQTALYSAIENYWLQANNNQSMFKSARISTESAKESYNLLSEQFRLGLKNIVELMNGKDQLLKAEQNELQSKYLAILNINMLKFYEKGSIK</sequence>
<evidence type="ECO:0000256" key="1">
    <source>
        <dbReference type="ARBA" id="ARBA00004442"/>
    </source>
</evidence>
<keyword evidence="4" id="KW-1134">Transmembrane beta strand</keyword>
<proteinExistence type="inferred from homology"/>
<dbReference type="Pfam" id="PF02321">
    <property type="entry name" value="OEP"/>
    <property type="match status" value="2"/>
</dbReference>